<protein>
    <submittedName>
        <fullName evidence="2">ABC transporter permease</fullName>
    </submittedName>
</protein>
<reference evidence="2 3" key="1">
    <citation type="submission" date="2020-08" db="EMBL/GenBank/DDBJ databases">
        <title>Genome public.</title>
        <authorList>
            <person name="Liu C."/>
            <person name="Sun Q."/>
        </authorList>
    </citation>
    <scope>NUCLEOTIDE SEQUENCE [LARGE SCALE GENOMIC DNA]</scope>
    <source>
        <strain evidence="2 3">BX4</strain>
    </source>
</reference>
<feature type="transmembrane region" description="Helical" evidence="1">
    <location>
        <begin position="294"/>
        <end position="316"/>
    </location>
</feature>
<accession>A0ABR7F295</accession>
<gene>
    <name evidence="2" type="ORF">H8S00_06950</name>
</gene>
<keyword evidence="1" id="KW-0472">Membrane</keyword>
<comment type="caution">
    <text evidence="2">The sequence shown here is derived from an EMBL/GenBank/DDBJ whole genome shotgun (WGS) entry which is preliminary data.</text>
</comment>
<feature type="transmembrane region" description="Helical" evidence="1">
    <location>
        <begin position="16"/>
        <end position="37"/>
    </location>
</feature>
<sequence>MTLFLKTLQVNGKYKILFIIQIIIFVLFIKGEVFDLWEQKNINESIRYDSDMYYISNCVNESQDVNTLTKKCRDIQGRYGIEVGYELQGNAQLNGEYVTVIYVNDTMEKIRYKLKYGMWFEGKKKQQFILGYDWNRKYKIGDIIKITLSTGTQVKGKVSGILKKDFVFAKLNSGGKQMDYQLMLEKMDNNCLITNSKEMAKSITGKVSIISLIAKGNEQDIRKAFSNYDITSFEEVKRNSSNEMREKLSTSGIYILMFGVLIINSFVLISAMIYNLNLEIYKVFYALGMSKKKIFALCMLDMLLQCIVAFGIVFIIEILCNSRNNGEVQKILYSESSYIIIGSLFAIIMGLQGIYTMLMLHKIK</sequence>
<feature type="transmembrane region" description="Helical" evidence="1">
    <location>
        <begin position="253"/>
        <end position="274"/>
    </location>
</feature>
<dbReference type="Proteomes" id="UP000597877">
    <property type="component" value="Unassembled WGS sequence"/>
</dbReference>
<proteinExistence type="predicted"/>
<evidence type="ECO:0000313" key="2">
    <source>
        <dbReference type="EMBL" id="MBC5667716.1"/>
    </source>
</evidence>
<name>A0ABR7F295_9FIRM</name>
<keyword evidence="1" id="KW-1133">Transmembrane helix</keyword>
<organism evidence="2 3">
    <name type="scientific">Eubacterium segne</name>
    <dbReference type="NCBI Taxonomy" id="2763045"/>
    <lineage>
        <taxon>Bacteria</taxon>
        <taxon>Bacillati</taxon>
        <taxon>Bacillota</taxon>
        <taxon>Clostridia</taxon>
        <taxon>Eubacteriales</taxon>
        <taxon>Eubacteriaceae</taxon>
        <taxon>Eubacterium</taxon>
    </lineage>
</organism>
<keyword evidence="3" id="KW-1185">Reference proteome</keyword>
<keyword evidence="1" id="KW-0812">Transmembrane</keyword>
<evidence type="ECO:0000256" key="1">
    <source>
        <dbReference type="SAM" id="Phobius"/>
    </source>
</evidence>
<dbReference type="RefSeq" id="WP_021953462.1">
    <property type="nucleotide sequence ID" value="NZ_JACOOZ010000004.1"/>
</dbReference>
<evidence type="ECO:0000313" key="3">
    <source>
        <dbReference type="Proteomes" id="UP000597877"/>
    </source>
</evidence>
<dbReference type="EMBL" id="JACOOZ010000004">
    <property type="protein sequence ID" value="MBC5667716.1"/>
    <property type="molecule type" value="Genomic_DNA"/>
</dbReference>
<feature type="transmembrane region" description="Helical" evidence="1">
    <location>
        <begin position="337"/>
        <end position="358"/>
    </location>
</feature>